<protein>
    <submittedName>
        <fullName evidence="1">Uncharacterized protein</fullName>
    </submittedName>
</protein>
<evidence type="ECO:0000313" key="1">
    <source>
        <dbReference type="EMBL" id="EDN83497.1"/>
    </source>
</evidence>
<sequence length="59" mass="6800">MLRKRHGHLTNLRQANKKADIQHCTTSSLNISLESQPCEWLGSRDGRPYAIITHDDRTQ</sequence>
<organism evidence="1 2">
    <name type="scientific">Bifidobacterium adolescentis L2-32</name>
    <dbReference type="NCBI Taxonomy" id="411481"/>
    <lineage>
        <taxon>Bacteria</taxon>
        <taxon>Bacillati</taxon>
        <taxon>Actinomycetota</taxon>
        <taxon>Actinomycetes</taxon>
        <taxon>Bifidobacteriales</taxon>
        <taxon>Bifidobacteriaceae</taxon>
        <taxon>Bifidobacterium</taxon>
    </lineage>
</organism>
<gene>
    <name evidence="1" type="ORF">BIFADO_00406</name>
</gene>
<comment type="caution">
    <text evidence="1">The sequence shown here is derived from an EMBL/GenBank/DDBJ whole genome shotgun (WGS) entry which is preliminary data.</text>
</comment>
<evidence type="ECO:0000313" key="2">
    <source>
        <dbReference type="Proteomes" id="UP000003773"/>
    </source>
</evidence>
<reference evidence="1 2" key="1">
    <citation type="submission" date="2007-04" db="EMBL/GenBank/DDBJ databases">
        <authorList>
            <person name="Fulton L."/>
            <person name="Clifton S."/>
            <person name="Fulton B."/>
            <person name="Xu J."/>
            <person name="Minx P."/>
            <person name="Pepin K.H."/>
            <person name="Johnson M."/>
            <person name="Thiruvilangam P."/>
            <person name="Bhonagiri V."/>
            <person name="Nash W.E."/>
            <person name="Mardis E.R."/>
            <person name="Wilson R.K."/>
        </authorList>
    </citation>
    <scope>NUCLEOTIDE SEQUENCE [LARGE SCALE GENOMIC DNA]</scope>
    <source>
        <strain evidence="1 2">L2-32</strain>
    </source>
</reference>
<dbReference type="HOGENOM" id="CLU_2950987_0_0_11"/>
<name>A7A3L3_BIFAD</name>
<reference evidence="1 2" key="2">
    <citation type="submission" date="2007-05" db="EMBL/GenBank/DDBJ databases">
        <title>Draft genome sequence of Bifidobacterium adolescentis (L2-32).</title>
        <authorList>
            <person name="Sudarsanam P."/>
            <person name="Ley R."/>
            <person name="Guruge J."/>
            <person name="Turnbaugh P.J."/>
            <person name="Mahowald M."/>
            <person name="Liep D."/>
            <person name="Gordon J."/>
        </authorList>
    </citation>
    <scope>NUCLEOTIDE SEQUENCE [LARGE SCALE GENOMIC DNA]</scope>
    <source>
        <strain evidence="1 2">L2-32</strain>
    </source>
</reference>
<dbReference type="AlphaFoldDB" id="A7A3L3"/>
<dbReference type="EMBL" id="AAXD02000018">
    <property type="protein sequence ID" value="EDN83497.1"/>
    <property type="molecule type" value="Genomic_DNA"/>
</dbReference>
<accession>A7A3L3</accession>
<proteinExistence type="predicted"/>
<dbReference type="Proteomes" id="UP000003773">
    <property type="component" value="Unassembled WGS sequence"/>
</dbReference>